<dbReference type="InterPro" id="IPR001296">
    <property type="entry name" value="Glyco_trans_1"/>
</dbReference>
<protein>
    <submittedName>
        <fullName evidence="2">Glycosyltransferase family 4 protein</fullName>
    </submittedName>
</protein>
<dbReference type="SUPFAM" id="SSF53756">
    <property type="entry name" value="UDP-Glycosyltransferase/glycogen phosphorylase"/>
    <property type="match status" value="1"/>
</dbReference>
<evidence type="ECO:0000313" key="3">
    <source>
        <dbReference type="Proteomes" id="UP000569732"/>
    </source>
</evidence>
<proteinExistence type="predicted"/>
<name>A0A853I4N7_9GAMM</name>
<gene>
    <name evidence="2" type="ORF">H0A36_16625</name>
</gene>
<dbReference type="EMBL" id="JACCKB010000027">
    <property type="protein sequence ID" value="NYZ67639.1"/>
    <property type="molecule type" value="Genomic_DNA"/>
</dbReference>
<evidence type="ECO:0000259" key="1">
    <source>
        <dbReference type="Pfam" id="PF00534"/>
    </source>
</evidence>
<dbReference type="Pfam" id="PF00534">
    <property type="entry name" value="Glycos_transf_1"/>
    <property type="match status" value="1"/>
</dbReference>
<dbReference type="CDD" id="cd03794">
    <property type="entry name" value="GT4_WbuB-like"/>
    <property type="match status" value="1"/>
</dbReference>
<organism evidence="2 3">
    <name type="scientific">Spartinivicinus marinus</name>
    <dbReference type="NCBI Taxonomy" id="2994442"/>
    <lineage>
        <taxon>Bacteria</taxon>
        <taxon>Pseudomonadati</taxon>
        <taxon>Pseudomonadota</taxon>
        <taxon>Gammaproteobacteria</taxon>
        <taxon>Oceanospirillales</taxon>
        <taxon>Zooshikellaceae</taxon>
        <taxon>Spartinivicinus</taxon>
    </lineage>
</organism>
<dbReference type="Gene3D" id="3.40.50.2000">
    <property type="entry name" value="Glycogen Phosphorylase B"/>
    <property type="match status" value="2"/>
</dbReference>
<evidence type="ECO:0000313" key="2">
    <source>
        <dbReference type="EMBL" id="NYZ67639.1"/>
    </source>
</evidence>
<accession>A0A853I4N7</accession>
<dbReference type="RefSeq" id="WP_180569655.1">
    <property type="nucleotide sequence ID" value="NZ_JACCKB010000027.1"/>
</dbReference>
<sequence length="396" mass="45199">MKILILTFYYPPDLSAGSFRASALVKSLQNELPKDTKIDVLTTLPNRYQSYVSKAVEYEKFKTLFIRRIKLPSHNSGMIDQSKAFYSFAKEVIKYINSENYDLVCATSSRLMTAALGAWVARKHQAKLYLDIRDIFVDTIKDVLPFWFAMLVKPFFSQAESRTIKQADKVNLVSPGFKNYFETRYPFPKYTFFTNGIDEAFLSSYHTSKYVNKKKEELTVLYAGNIGEGQGLHEIVPQLANCLQGRVRFKIIGDGGRKAVLQSQLVEHSATNVELLPPMEREKLKEAYESADVLFLHLNDYDAFKKVLPSKVFEYAALGKPIWAGVAGYSANFIRTEISNAEVFPPCNRTEAVKAFDRLKLANQPRTNFVLKYSRPHIMQSMARDIISLLPEVKLQ</sequence>
<dbReference type="AlphaFoldDB" id="A0A853I4N7"/>
<dbReference type="PANTHER" id="PTHR45947:SF3">
    <property type="entry name" value="SULFOQUINOVOSYL TRANSFERASE SQD2"/>
    <property type="match status" value="1"/>
</dbReference>
<dbReference type="InterPro" id="IPR050194">
    <property type="entry name" value="Glycosyltransferase_grp1"/>
</dbReference>
<keyword evidence="3" id="KW-1185">Reference proteome</keyword>
<comment type="caution">
    <text evidence="2">The sequence shown here is derived from an EMBL/GenBank/DDBJ whole genome shotgun (WGS) entry which is preliminary data.</text>
</comment>
<dbReference type="GO" id="GO:0016758">
    <property type="term" value="F:hexosyltransferase activity"/>
    <property type="evidence" value="ECO:0007669"/>
    <property type="project" value="TreeGrafter"/>
</dbReference>
<dbReference type="Proteomes" id="UP000569732">
    <property type="component" value="Unassembled WGS sequence"/>
</dbReference>
<feature type="domain" description="Glycosyl transferase family 1" evidence="1">
    <location>
        <begin position="211"/>
        <end position="368"/>
    </location>
</feature>
<dbReference type="PANTHER" id="PTHR45947">
    <property type="entry name" value="SULFOQUINOVOSYL TRANSFERASE SQD2"/>
    <property type="match status" value="1"/>
</dbReference>
<reference evidence="2 3" key="1">
    <citation type="submission" date="2020-07" db="EMBL/GenBank/DDBJ databases">
        <title>Endozoicomonas sp. nov., isolated from sediment.</title>
        <authorList>
            <person name="Gu T."/>
        </authorList>
    </citation>
    <scope>NUCLEOTIDE SEQUENCE [LARGE SCALE GENOMIC DNA]</scope>
    <source>
        <strain evidence="2 3">SM1973</strain>
    </source>
</reference>